<dbReference type="EMBL" id="SMKZ01000037">
    <property type="protein sequence ID" value="TDE02203.1"/>
    <property type="molecule type" value="Genomic_DNA"/>
</dbReference>
<evidence type="ECO:0000313" key="3">
    <source>
        <dbReference type="EMBL" id="TDE02203.1"/>
    </source>
</evidence>
<gene>
    <name evidence="3" type="ORF">E1269_22025</name>
</gene>
<reference evidence="3 4" key="1">
    <citation type="submission" date="2019-03" db="EMBL/GenBank/DDBJ databases">
        <title>Draft genome sequences of novel Actinobacteria.</title>
        <authorList>
            <person name="Sahin N."/>
            <person name="Ay H."/>
            <person name="Saygin H."/>
        </authorList>
    </citation>
    <scope>NUCLEOTIDE SEQUENCE [LARGE SCALE GENOMIC DNA]</scope>
    <source>
        <strain evidence="3 4">5K138</strain>
    </source>
</reference>
<sequence>MSNEAGARTIRRGTGRTVRRPVRRGLSVAAVIAVGFAGVTALYWITHSSETVTVPETILRVEIEVASGRVDVVGSPDGETTLDFSARSGWLRDGGIDHEVDGTTLRVTGGCDSGVFLGLWCQSDVTITVPADAVVVAQVSAGTLSVSGLSAEAILESSAGDVLVSDHRGPVTAHSAAGSVELENVDASVVKATSSAGSVYVSAVTPPTSLDAESSAGDVTVEVPDDVTYDVETDSSIGDARVEVPTMSGARHEIRAFSSAGSVLVTGIRQ</sequence>
<feature type="transmembrane region" description="Helical" evidence="1">
    <location>
        <begin position="26"/>
        <end position="45"/>
    </location>
</feature>
<dbReference type="InParanoid" id="A0A4R5CWL0"/>
<dbReference type="InterPro" id="IPR025164">
    <property type="entry name" value="Toastrack_DUF4097"/>
</dbReference>
<keyword evidence="1" id="KW-0812">Transmembrane</keyword>
<organism evidence="3 4">
    <name type="scientific">Jiangella asiatica</name>
    <dbReference type="NCBI Taxonomy" id="2530372"/>
    <lineage>
        <taxon>Bacteria</taxon>
        <taxon>Bacillati</taxon>
        <taxon>Actinomycetota</taxon>
        <taxon>Actinomycetes</taxon>
        <taxon>Jiangellales</taxon>
        <taxon>Jiangellaceae</taxon>
        <taxon>Jiangella</taxon>
    </lineage>
</organism>
<feature type="domain" description="DUF4097" evidence="2">
    <location>
        <begin position="99"/>
        <end position="263"/>
    </location>
</feature>
<name>A0A4R5CWL0_9ACTN</name>
<keyword evidence="4" id="KW-1185">Reference proteome</keyword>
<dbReference type="OrthoDB" id="5187084at2"/>
<comment type="caution">
    <text evidence="3">The sequence shown here is derived from an EMBL/GenBank/DDBJ whole genome shotgun (WGS) entry which is preliminary data.</text>
</comment>
<dbReference type="RefSeq" id="WP_131898558.1">
    <property type="nucleotide sequence ID" value="NZ_SMKZ01000037.1"/>
</dbReference>
<keyword evidence="1" id="KW-0472">Membrane</keyword>
<evidence type="ECO:0000256" key="1">
    <source>
        <dbReference type="SAM" id="Phobius"/>
    </source>
</evidence>
<accession>A0A4R5CWL0</accession>
<dbReference type="Pfam" id="PF13349">
    <property type="entry name" value="DUF4097"/>
    <property type="match status" value="1"/>
</dbReference>
<dbReference type="Gene3D" id="2.160.20.120">
    <property type="match status" value="1"/>
</dbReference>
<dbReference type="AlphaFoldDB" id="A0A4R5CWL0"/>
<protein>
    <recommendedName>
        <fullName evidence="2">DUF4097 domain-containing protein</fullName>
    </recommendedName>
</protein>
<keyword evidence="1" id="KW-1133">Transmembrane helix</keyword>
<dbReference type="Proteomes" id="UP000294739">
    <property type="component" value="Unassembled WGS sequence"/>
</dbReference>
<evidence type="ECO:0000313" key="4">
    <source>
        <dbReference type="Proteomes" id="UP000294739"/>
    </source>
</evidence>
<evidence type="ECO:0000259" key="2">
    <source>
        <dbReference type="Pfam" id="PF13349"/>
    </source>
</evidence>
<proteinExistence type="predicted"/>